<dbReference type="Gene3D" id="3.40.630.30">
    <property type="match status" value="1"/>
</dbReference>
<dbReference type="RefSeq" id="WP_119376810.1">
    <property type="nucleotide sequence ID" value="NZ_QWFX01000013.1"/>
</dbReference>
<dbReference type="InterPro" id="IPR000182">
    <property type="entry name" value="GNAT_dom"/>
</dbReference>
<keyword evidence="5" id="KW-1185">Reference proteome</keyword>
<dbReference type="PROSITE" id="PS51186">
    <property type="entry name" value="GNAT"/>
    <property type="match status" value="1"/>
</dbReference>
<dbReference type="PANTHER" id="PTHR43877">
    <property type="entry name" value="AMINOALKYLPHOSPHONATE N-ACETYLTRANSFERASE-RELATED-RELATED"/>
    <property type="match status" value="1"/>
</dbReference>
<dbReference type="OrthoDB" id="9797417at2"/>
<dbReference type="AlphaFoldDB" id="A0A399REG9"/>
<reference evidence="4 5" key="1">
    <citation type="submission" date="2018-08" db="EMBL/GenBank/DDBJ databases">
        <title>Henriciella mobilis sp. nov., isolated from seawater.</title>
        <authorList>
            <person name="Cheng H."/>
            <person name="Wu Y.-H."/>
            <person name="Xu X.-W."/>
            <person name="Guo L.-L."/>
        </authorList>
    </citation>
    <scope>NUCLEOTIDE SEQUENCE [LARGE SCALE GENOMIC DNA]</scope>
    <source>
        <strain evidence="4 5">JN25</strain>
    </source>
</reference>
<name>A0A399REG9_9PROT</name>
<keyword evidence="1 4" id="KW-0808">Transferase</keyword>
<dbReference type="SUPFAM" id="SSF55729">
    <property type="entry name" value="Acyl-CoA N-acyltransferases (Nat)"/>
    <property type="match status" value="1"/>
</dbReference>
<dbReference type="Pfam" id="PF00583">
    <property type="entry name" value="Acetyltransf_1"/>
    <property type="match status" value="1"/>
</dbReference>
<keyword evidence="2" id="KW-0012">Acyltransferase</keyword>
<gene>
    <name evidence="4" type="ORF">D1223_12810</name>
</gene>
<evidence type="ECO:0000313" key="5">
    <source>
        <dbReference type="Proteomes" id="UP000266385"/>
    </source>
</evidence>
<dbReference type="CDD" id="cd04301">
    <property type="entry name" value="NAT_SF"/>
    <property type="match status" value="1"/>
</dbReference>
<comment type="caution">
    <text evidence="4">The sequence shown here is derived from an EMBL/GenBank/DDBJ whole genome shotgun (WGS) entry which is preliminary data.</text>
</comment>
<protein>
    <submittedName>
        <fullName evidence="4">GNAT family N-acetyltransferase</fullName>
    </submittedName>
</protein>
<evidence type="ECO:0000256" key="1">
    <source>
        <dbReference type="ARBA" id="ARBA00022679"/>
    </source>
</evidence>
<feature type="domain" description="N-acetyltransferase" evidence="3">
    <location>
        <begin position="10"/>
        <end position="180"/>
    </location>
</feature>
<dbReference type="PANTHER" id="PTHR43877:SF2">
    <property type="entry name" value="AMINOALKYLPHOSPHONATE N-ACETYLTRANSFERASE-RELATED"/>
    <property type="match status" value="1"/>
</dbReference>
<dbReference type="Proteomes" id="UP000266385">
    <property type="component" value="Unassembled WGS sequence"/>
</dbReference>
<dbReference type="GO" id="GO:0016747">
    <property type="term" value="F:acyltransferase activity, transferring groups other than amino-acyl groups"/>
    <property type="evidence" value="ECO:0007669"/>
    <property type="project" value="InterPro"/>
</dbReference>
<evidence type="ECO:0000256" key="2">
    <source>
        <dbReference type="ARBA" id="ARBA00023315"/>
    </source>
</evidence>
<organism evidence="4 5">
    <name type="scientific">Henriciella mobilis</name>
    <dbReference type="NCBI Taxonomy" id="2305467"/>
    <lineage>
        <taxon>Bacteria</taxon>
        <taxon>Pseudomonadati</taxon>
        <taxon>Pseudomonadota</taxon>
        <taxon>Alphaproteobacteria</taxon>
        <taxon>Hyphomonadales</taxon>
        <taxon>Hyphomonadaceae</taxon>
        <taxon>Henriciella</taxon>
    </lineage>
</organism>
<evidence type="ECO:0000259" key="3">
    <source>
        <dbReference type="PROSITE" id="PS51186"/>
    </source>
</evidence>
<dbReference type="EMBL" id="QWFX01000013">
    <property type="protein sequence ID" value="RIJ28275.1"/>
    <property type="molecule type" value="Genomic_DNA"/>
</dbReference>
<sequence>MANETSTLGLTVRDAGTSDLDALVALSRKTFTDKFDHLYRAEDLASFLEAEHGREVYETALATPGSLLRVAETGAGALGAYLACGKLTLPASDAPPGCVELKRLYVDVPLQGRGLGTRFVEEALDWARKQGAPAIYLSVFSENYGAQRLYERFGFEKIDEFWFPVGEHRDLEFLMRLNLEDYSKK</sequence>
<accession>A0A399REG9</accession>
<dbReference type="InterPro" id="IPR016181">
    <property type="entry name" value="Acyl_CoA_acyltransferase"/>
</dbReference>
<proteinExistence type="predicted"/>
<evidence type="ECO:0000313" key="4">
    <source>
        <dbReference type="EMBL" id="RIJ28275.1"/>
    </source>
</evidence>
<dbReference type="InterPro" id="IPR050832">
    <property type="entry name" value="Bact_Acetyltransf"/>
</dbReference>